<dbReference type="Pfam" id="PF00753">
    <property type="entry name" value="Lactamase_B"/>
    <property type="match status" value="1"/>
</dbReference>
<dbReference type="Gene3D" id="3.60.15.10">
    <property type="entry name" value="Ribonuclease Z/Hydroxyacylglutathione hydrolase-like"/>
    <property type="match status" value="1"/>
</dbReference>
<accession>A0A380BWC8</accession>
<dbReference type="GO" id="GO:0016787">
    <property type="term" value="F:hydrolase activity"/>
    <property type="evidence" value="ECO:0007669"/>
    <property type="project" value="UniProtKB-KW"/>
</dbReference>
<feature type="domain" description="Metallo-beta-lactamase" evidence="1">
    <location>
        <begin position="24"/>
        <end position="198"/>
    </location>
</feature>
<dbReference type="InterPro" id="IPR050855">
    <property type="entry name" value="NDM-1-like"/>
</dbReference>
<dbReference type="PANTHER" id="PTHR42951">
    <property type="entry name" value="METALLO-BETA-LACTAMASE DOMAIN-CONTAINING"/>
    <property type="match status" value="1"/>
</dbReference>
<protein>
    <submittedName>
        <fullName evidence="3">Metal-dependent hydrolase</fullName>
    </submittedName>
    <submittedName>
        <fullName evidence="2">Metallo-hydrolase YybB</fullName>
    </submittedName>
</protein>
<keyword evidence="5" id="KW-1185">Reference proteome</keyword>
<dbReference type="PANTHER" id="PTHR42951:SF17">
    <property type="entry name" value="METALLO-BETA-LACTAMASE DOMAIN-CONTAINING PROTEIN"/>
    <property type="match status" value="1"/>
</dbReference>
<evidence type="ECO:0000313" key="5">
    <source>
        <dbReference type="Proteomes" id="UP000321598"/>
    </source>
</evidence>
<name>A0A380BWC8_9STAP</name>
<dbReference type="EMBL" id="UGZE01000001">
    <property type="protein sequence ID" value="SUJ07330.1"/>
    <property type="molecule type" value="Genomic_DNA"/>
</dbReference>
<dbReference type="EMBL" id="BKAV01000015">
    <property type="protein sequence ID" value="GEQ00470.1"/>
    <property type="molecule type" value="Genomic_DNA"/>
</dbReference>
<dbReference type="InterPro" id="IPR036866">
    <property type="entry name" value="RibonucZ/Hydroxyglut_hydro"/>
</dbReference>
<dbReference type="InterPro" id="IPR001279">
    <property type="entry name" value="Metallo-B-lactamas"/>
</dbReference>
<keyword evidence="3" id="KW-0378">Hydrolase</keyword>
<evidence type="ECO:0000313" key="3">
    <source>
        <dbReference type="EMBL" id="SUJ07330.1"/>
    </source>
</evidence>
<dbReference type="SMART" id="SM00849">
    <property type="entry name" value="Lactamase_B"/>
    <property type="match status" value="1"/>
</dbReference>
<proteinExistence type="predicted"/>
<evidence type="ECO:0000259" key="1">
    <source>
        <dbReference type="SMART" id="SM00849"/>
    </source>
</evidence>
<evidence type="ECO:0000313" key="4">
    <source>
        <dbReference type="Proteomes" id="UP000254956"/>
    </source>
</evidence>
<dbReference type="SUPFAM" id="SSF56281">
    <property type="entry name" value="Metallo-hydrolase/oxidoreductase"/>
    <property type="match status" value="1"/>
</dbReference>
<evidence type="ECO:0000313" key="2">
    <source>
        <dbReference type="EMBL" id="GEQ00470.1"/>
    </source>
</evidence>
<dbReference type="Proteomes" id="UP000321598">
    <property type="component" value="Unassembled WGS sequence"/>
</dbReference>
<organism evidence="3 4">
    <name type="scientific">Staphylococcus arlettae</name>
    <dbReference type="NCBI Taxonomy" id="29378"/>
    <lineage>
        <taxon>Bacteria</taxon>
        <taxon>Bacillati</taxon>
        <taxon>Bacillota</taxon>
        <taxon>Bacilli</taxon>
        <taxon>Bacillales</taxon>
        <taxon>Staphylococcaceae</taxon>
        <taxon>Staphylococcus</taxon>
    </lineage>
</organism>
<reference evidence="3 4" key="1">
    <citation type="submission" date="2018-06" db="EMBL/GenBank/DDBJ databases">
        <authorList>
            <consortium name="Pathogen Informatics"/>
            <person name="Doyle S."/>
        </authorList>
    </citation>
    <scope>NUCLEOTIDE SEQUENCE [LARGE SCALE GENOMIC DNA]</scope>
    <source>
        <strain evidence="3 4">NCTC12413</strain>
    </source>
</reference>
<dbReference type="AlphaFoldDB" id="A0A380BWC8"/>
<sequence length="220" mass="24831">MELKQISNHIYKLTVETNVGIPIIINTWYIVNDDNVYIVDSGMNSYSKTQIKAALFLGTPQALFLTHGHGDHINGAKEIAESLNIPIYAHENELPYINGELPYPNKQVVERTNVAYKVQPIHQSLDVPFTFYLTPGHAPGHVVYHHDGDDVLICGDLFISSTTALHPPIYKFTYNMSQNIKSGTIIDDIQPYLISTSHGEDIVYAEELYQIYTFKYGEAE</sequence>
<gene>
    <name evidence="2" type="primary">yybB</name>
    <name evidence="3" type="ORF">NCTC12413_00132</name>
    <name evidence="2" type="ORF">SAR03_15070</name>
</gene>
<dbReference type="Proteomes" id="UP000254956">
    <property type="component" value="Unassembled WGS sequence"/>
</dbReference>
<dbReference type="RefSeq" id="WP_103388324.1">
    <property type="nucleotide sequence ID" value="NZ_BKAV01000015.1"/>
</dbReference>
<reference evidence="2 5" key="2">
    <citation type="submission" date="2019-07" db="EMBL/GenBank/DDBJ databases">
        <title>Whole genome shotgun sequence of Staphylococcus arlettae NBRC 109765.</title>
        <authorList>
            <person name="Hosoyama A."/>
            <person name="Uohara A."/>
            <person name="Ohji S."/>
            <person name="Ichikawa N."/>
        </authorList>
    </citation>
    <scope>NUCLEOTIDE SEQUENCE [LARGE SCALE GENOMIC DNA]</scope>
    <source>
        <strain evidence="2 5">NBRC 109765</strain>
    </source>
</reference>
<dbReference type="CDD" id="cd07721">
    <property type="entry name" value="yflN-like_MBL-fold"/>
    <property type="match status" value="1"/>
</dbReference>
<dbReference type="OrthoDB" id="9802248at2"/>